<name>A0ABY5YKT0_9DEIO</name>
<reference evidence="1" key="1">
    <citation type="submission" date="2022-09" db="EMBL/GenBank/DDBJ databases">
        <title>genome sequence of Deinococcus rubellus.</title>
        <authorList>
            <person name="Srinivasan S."/>
        </authorList>
    </citation>
    <scope>NUCLEOTIDE SEQUENCE</scope>
    <source>
        <strain evidence="1">Ant6</strain>
    </source>
</reference>
<accession>A0ABY5YKT0</accession>
<sequence length="77" mass="8251">MDELSKVRADLQSLESRLSLVEQLRGPTSGPVPRAAPPPPGLKKRVDELHAELSRLSQGVDRLAALEAEVASLKAAK</sequence>
<protein>
    <submittedName>
        <fullName evidence="1">Uncharacterized protein</fullName>
    </submittedName>
</protein>
<evidence type="ECO:0000313" key="1">
    <source>
        <dbReference type="EMBL" id="UWX64746.1"/>
    </source>
</evidence>
<keyword evidence="2" id="KW-1185">Reference proteome</keyword>
<evidence type="ECO:0000313" key="2">
    <source>
        <dbReference type="Proteomes" id="UP001060261"/>
    </source>
</evidence>
<dbReference type="EMBL" id="CP104213">
    <property type="protein sequence ID" value="UWX64746.1"/>
    <property type="molecule type" value="Genomic_DNA"/>
</dbReference>
<organism evidence="1 2">
    <name type="scientific">Deinococcus rubellus</name>
    <dbReference type="NCBI Taxonomy" id="1889240"/>
    <lineage>
        <taxon>Bacteria</taxon>
        <taxon>Thermotogati</taxon>
        <taxon>Deinococcota</taxon>
        <taxon>Deinococci</taxon>
        <taxon>Deinococcales</taxon>
        <taxon>Deinococcaceae</taxon>
        <taxon>Deinococcus</taxon>
    </lineage>
</organism>
<dbReference type="RefSeq" id="WP_260561007.1">
    <property type="nucleotide sequence ID" value="NZ_BAABEC010000009.1"/>
</dbReference>
<dbReference type="Proteomes" id="UP001060261">
    <property type="component" value="Chromosome"/>
</dbReference>
<gene>
    <name evidence="1" type="ORF">N0D28_03545</name>
</gene>
<proteinExistence type="predicted"/>